<sequence length="356" mass="38643">MEILLTILVGYFGYVVAKKLKTPAPGMVGSMIAVGIFNVCIGNAYLPVEIKLITQAISGAFIGVQVYKEDLMQIKKLIKPIILLVLMLTVNTFVVGIGIAMISKVDLVTALLSCVSGGVTDMALISLDMNADASIVALLQLVRLVGTLLFFPSWIQWITRKDDEKINTVNCTDSEVNLNGRLNQFLAKFIKSKNEKLVFTLLITLLAGIIGFLTNFPSGVLVCSMTLVAIFNSTTTQTYMPNKVRIAAQICAGSLVGCSVTRDTILGLKELILPAVFLLLSYLVVNYLYGKICNRIKYLDFKSALFASSPAGVSDMALIAGDLGADMKKTSIIQVARLVYAIGIMPILIQLFMTYI</sequence>
<keyword evidence="3" id="KW-1185">Reference proteome</keyword>
<keyword evidence="1" id="KW-0812">Transmembrane</keyword>
<dbReference type="OrthoDB" id="5460360at2"/>
<feature type="transmembrane region" description="Helical" evidence="1">
    <location>
        <begin position="271"/>
        <end position="289"/>
    </location>
</feature>
<dbReference type="RefSeq" id="WP_078711659.1">
    <property type="nucleotide sequence ID" value="NZ_FUWY01000003.1"/>
</dbReference>
<feature type="transmembrane region" description="Helical" evidence="1">
    <location>
        <begin position="198"/>
        <end position="231"/>
    </location>
</feature>
<dbReference type="NCBIfam" id="TIGR03082">
    <property type="entry name" value="Gneg_AbrB_dup"/>
    <property type="match status" value="2"/>
</dbReference>
<dbReference type="PIRSF" id="PIRSF038991">
    <property type="entry name" value="Protein_AbrB"/>
    <property type="match status" value="1"/>
</dbReference>
<dbReference type="PANTHER" id="PTHR38457">
    <property type="entry name" value="REGULATOR ABRB-RELATED"/>
    <property type="match status" value="1"/>
</dbReference>
<keyword evidence="1" id="KW-0472">Membrane</keyword>
<dbReference type="GO" id="GO:0010468">
    <property type="term" value="P:regulation of gene expression"/>
    <property type="evidence" value="ECO:0007669"/>
    <property type="project" value="InterPro"/>
</dbReference>
<feature type="transmembrane region" description="Helical" evidence="1">
    <location>
        <begin position="27"/>
        <end position="46"/>
    </location>
</feature>
<dbReference type="InterPro" id="IPR017516">
    <property type="entry name" value="AbrB_dup"/>
</dbReference>
<dbReference type="Proteomes" id="UP000243297">
    <property type="component" value="Unassembled WGS sequence"/>
</dbReference>
<dbReference type="EMBL" id="FUWY01000003">
    <property type="protein sequence ID" value="SJZ66190.1"/>
    <property type="molecule type" value="Genomic_DNA"/>
</dbReference>
<dbReference type="STRING" id="118967.SAMN02745191_1248"/>
<name>A0A1T4MGH7_9FIRM</name>
<evidence type="ECO:0000256" key="1">
    <source>
        <dbReference type="SAM" id="Phobius"/>
    </source>
</evidence>
<reference evidence="3" key="1">
    <citation type="submission" date="2017-02" db="EMBL/GenBank/DDBJ databases">
        <authorList>
            <person name="Varghese N."/>
            <person name="Submissions S."/>
        </authorList>
    </citation>
    <scope>NUCLEOTIDE SEQUENCE [LARGE SCALE GENOMIC DNA]</scope>
    <source>
        <strain evidence="3">ATCC 25662</strain>
    </source>
</reference>
<feature type="transmembrane region" description="Helical" evidence="1">
    <location>
        <begin position="335"/>
        <end position="355"/>
    </location>
</feature>
<gene>
    <name evidence="2" type="ORF">SAMN02745191_1248</name>
</gene>
<dbReference type="GO" id="GO:0016020">
    <property type="term" value="C:membrane"/>
    <property type="evidence" value="ECO:0007669"/>
    <property type="project" value="InterPro"/>
</dbReference>
<keyword evidence="1" id="KW-1133">Transmembrane helix</keyword>
<evidence type="ECO:0008006" key="4">
    <source>
        <dbReference type="Google" id="ProtNLM"/>
    </source>
</evidence>
<dbReference type="AlphaFoldDB" id="A0A1T4MGH7"/>
<feature type="transmembrane region" description="Helical" evidence="1">
    <location>
        <begin position="81"/>
        <end position="102"/>
    </location>
</feature>
<dbReference type="Pfam" id="PF05145">
    <property type="entry name" value="AbrB"/>
    <property type="match status" value="2"/>
</dbReference>
<accession>A0A1T4MGH7</accession>
<proteinExistence type="predicted"/>
<organism evidence="2 3">
    <name type="scientific">Anaerorhabdus furcosa</name>
    <dbReference type="NCBI Taxonomy" id="118967"/>
    <lineage>
        <taxon>Bacteria</taxon>
        <taxon>Bacillati</taxon>
        <taxon>Bacillota</taxon>
        <taxon>Erysipelotrichia</taxon>
        <taxon>Erysipelotrichales</taxon>
        <taxon>Erysipelotrichaceae</taxon>
        <taxon>Anaerorhabdus</taxon>
    </lineage>
</organism>
<protein>
    <recommendedName>
        <fullName evidence="4">Ammonia monooxygenase</fullName>
    </recommendedName>
</protein>
<evidence type="ECO:0000313" key="3">
    <source>
        <dbReference type="Proteomes" id="UP000243297"/>
    </source>
</evidence>
<feature type="transmembrane region" description="Helical" evidence="1">
    <location>
        <begin position="133"/>
        <end position="155"/>
    </location>
</feature>
<evidence type="ECO:0000313" key="2">
    <source>
        <dbReference type="EMBL" id="SJZ66190.1"/>
    </source>
</evidence>
<dbReference type="PANTHER" id="PTHR38457:SF1">
    <property type="entry name" value="REGULATOR ABRB-RELATED"/>
    <property type="match status" value="1"/>
</dbReference>
<dbReference type="InterPro" id="IPR007820">
    <property type="entry name" value="AbrB_fam"/>
</dbReference>